<protein>
    <recommendedName>
        <fullName evidence="3">UNC-45/Cro1/She4 central domain-containing protein</fullName>
    </recommendedName>
</protein>
<dbReference type="Gene3D" id="1.25.10.10">
    <property type="entry name" value="Leucine-rich Repeat Variant"/>
    <property type="match status" value="1"/>
</dbReference>
<dbReference type="OrthoDB" id="5574718at2759"/>
<dbReference type="EMBL" id="HG793127">
    <property type="protein sequence ID" value="CDK26832.1"/>
    <property type="molecule type" value="Genomic_DNA"/>
</dbReference>
<dbReference type="InterPro" id="IPR024660">
    <property type="entry name" value="UCS_central_dom"/>
</dbReference>
<accession>W6MP28</accession>
<gene>
    <name evidence="4" type="ORF">KUCA_T00002806001</name>
</gene>
<dbReference type="GO" id="GO:0051879">
    <property type="term" value="F:Hsp90 protein binding"/>
    <property type="evidence" value="ECO:0007669"/>
    <property type="project" value="TreeGrafter"/>
</dbReference>
<name>W6MP28_9ASCO</name>
<dbReference type="AlphaFoldDB" id="W6MP28"/>
<sequence>MASTDPLQDIRTKIYLADEDFLRRFSTNKASSTEVDEAVDIVYVDLKANQTLNVMADKDLNYRIELIGHLVTCSSKFDQVGKLLPSTLAHLSPTHTSKIQTLVIVDCIKFQQKYPNDTIAGVLSFLEDLMLTDGFQTRKHLFYIIRKLYPVMTSAMSQLFVSSGDLSNILSDELKTILSHFNEGSGLTANQAISLLELFSSACVDERSRSVIAENYTSILSRALQIKGGSDPEQTRRIRLLSGVVICKILNVVKSEQLKENPELMDFPSLCGVLVDAVKHSDINYIKDGLEGLAYLSLKSEVKRYLRRETDLSNVIFALLKKKELEPGMRYGALVILSNLTSYRSVLSKEQESFKTLKDYAGAVGKDQAKPEDDESDNAEIAVIVNDWLEEKKGFGLAISFAQQGSKGYQMELVRLCANFSHAIIFRSRVVQQGGLNYLINYLANNSEEVEYKDGSIVAKSEVANPEVRLVAIRTIAKLLITNNPNNAFNKFEPTIVIPFLSEVLQKYDMETNGTDYDVQIPLLAVEVRSIDLFETLLALTNLASMDKSPIWKVGTRFTWRYLQNLMLDSDPRIQCAALELISNLVVEPECSQHFFDWSIETNKRNFDILVELIDLQDVKSQLAVMGIFANVSDFEMIAQILARTTKFIDHLIKVLEEQKTQEDLMLRCVYTLINCCYVETAQLKAYTKLNETIGNVIRTHSGNKDLVQMCLQLVKLVKN</sequence>
<comment type="subcellular location">
    <subcellularLocation>
        <location evidence="1">Cytoplasm</location>
    </subcellularLocation>
</comment>
<dbReference type="SUPFAM" id="SSF48371">
    <property type="entry name" value="ARM repeat"/>
    <property type="match status" value="2"/>
</dbReference>
<dbReference type="InterPro" id="IPR016024">
    <property type="entry name" value="ARM-type_fold"/>
</dbReference>
<evidence type="ECO:0000313" key="4">
    <source>
        <dbReference type="EMBL" id="CDK26832.1"/>
    </source>
</evidence>
<proteinExistence type="predicted"/>
<reference evidence="4" key="2">
    <citation type="submission" date="2014-02" db="EMBL/GenBank/DDBJ databases">
        <title>Complete DNA sequence of /Kuraishia capsulata/ illustrates novel genomic features among budding yeasts (/Saccharomycotina/).</title>
        <authorList>
            <person name="Morales L."/>
            <person name="Noel B."/>
            <person name="Porcel B."/>
            <person name="Marcet-Houben M."/>
            <person name="Hullo M-F."/>
            <person name="Sacerdot C."/>
            <person name="Tekaia F."/>
            <person name="Leh-Louis V."/>
            <person name="Despons L."/>
            <person name="Khanna V."/>
            <person name="Aury J-M."/>
            <person name="Barbe V."/>
            <person name="Couloux A."/>
            <person name="Labadie K."/>
            <person name="Pelletier E."/>
            <person name="Souciet J-L."/>
            <person name="Boekhout T."/>
            <person name="Gabaldon T."/>
            <person name="Wincker P."/>
            <person name="Dujon B."/>
        </authorList>
    </citation>
    <scope>NUCLEOTIDE SEQUENCE</scope>
    <source>
        <strain evidence="4">CBS 1993</strain>
    </source>
</reference>
<organism evidence="4 5">
    <name type="scientific">Kuraishia capsulata CBS 1993</name>
    <dbReference type="NCBI Taxonomy" id="1382522"/>
    <lineage>
        <taxon>Eukaryota</taxon>
        <taxon>Fungi</taxon>
        <taxon>Dikarya</taxon>
        <taxon>Ascomycota</taxon>
        <taxon>Saccharomycotina</taxon>
        <taxon>Pichiomycetes</taxon>
        <taxon>Pichiales</taxon>
        <taxon>Pichiaceae</taxon>
        <taxon>Kuraishia</taxon>
    </lineage>
</organism>
<dbReference type="PANTHER" id="PTHR45994">
    <property type="entry name" value="FI21225P1"/>
    <property type="match status" value="1"/>
</dbReference>
<keyword evidence="5" id="KW-1185">Reference proteome</keyword>
<evidence type="ECO:0000313" key="5">
    <source>
        <dbReference type="Proteomes" id="UP000019384"/>
    </source>
</evidence>
<reference evidence="4" key="1">
    <citation type="submission" date="2013-12" db="EMBL/GenBank/DDBJ databases">
        <authorList>
            <person name="Genoscope - CEA"/>
        </authorList>
    </citation>
    <scope>NUCLEOTIDE SEQUENCE</scope>
    <source>
        <strain evidence="4">CBS 1993</strain>
    </source>
</reference>
<keyword evidence="2" id="KW-0963">Cytoplasm</keyword>
<dbReference type="Gene3D" id="1.25.10.100">
    <property type="match status" value="1"/>
</dbReference>
<dbReference type="GO" id="GO:0005737">
    <property type="term" value="C:cytoplasm"/>
    <property type="evidence" value="ECO:0007669"/>
    <property type="project" value="UniProtKB-SubCell"/>
</dbReference>
<dbReference type="InterPro" id="IPR011989">
    <property type="entry name" value="ARM-like"/>
</dbReference>
<dbReference type="Pfam" id="PF11701">
    <property type="entry name" value="UNC45-central"/>
    <property type="match status" value="1"/>
</dbReference>
<evidence type="ECO:0000256" key="2">
    <source>
        <dbReference type="ARBA" id="ARBA00022490"/>
    </source>
</evidence>
<evidence type="ECO:0000256" key="1">
    <source>
        <dbReference type="ARBA" id="ARBA00004496"/>
    </source>
</evidence>
<evidence type="ECO:0000259" key="3">
    <source>
        <dbReference type="Pfam" id="PF11701"/>
    </source>
</evidence>
<dbReference type="STRING" id="1382522.W6MP28"/>
<dbReference type="Proteomes" id="UP000019384">
    <property type="component" value="Unassembled WGS sequence"/>
</dbReference>
<dbReference type="GeneID" id="34520217"/>
<dbReference type="PANTHER" id="PTHR45994:SF1">
    <property type="entry name" value="FI21225P1"/>
    <property type="match status" value="1"/>
</dbReference>
<feature type="domain" description="UNC-45/Cro1/She4 central" evidence="3">
    <location>
        <begin position="89"/>
        <end position="249"/>
    </location>
</feature>
<dbReference type="RefSeq" id="XP_022458829.1">
    <property type="nucleotide sequence ID" value="XM_022603089.1"/>
</dbReference>
<dbReference type="HOGENOM" id="CLU_428324_0_0_1"/>